<dbReference type="SMART" id="SM00670">
    <property type="entry name" value="PINc"/>
    <property type="match status" value="1"/>
</dbReference>
<dbReference type="GO" id="GO:0016787">
    <property type="term" value="F:hydrolase activity"/>
    <property type="evidence" value="ECO:0007669"/>
    <property type="project" value="UniProtKB-KW"/>
</dbReference>
<evidence type="ECO:0000259" key="7">
    <source>
        <dbReference type="SMART" id="SM00670"/>
    </source>
</evidence>
<evidence type="ECO:0000256" key="1">
    <source>
        <dbReference type="ARBA" id="ARBA00022649"/>
    </source>
</evidence>
<dbReference type="AlphaFoldDB" id="A0A0E2BDX3"/>
<keyword evidence="3 6" id="KW-0479">Metal-binding</keyword>
<dbReference type="SUPFAM" id="SSF88723">
    <property type="entry name" value="PIN domain-like"/>
    <property type="match status" value="1"/>
</dbReference>
<evidence type="ECO:0000256" key="6">
    <source>
        <dbReference type="HAMAP-Rule" id="MF_00265"/>
    </source>
</evidence>
<keyword evidence="9" id="KW-1185">Reference proteome</keyword>
<dbReference type="Proteomes" id="UP000006329">
    <property type="component" value="Unassembled WGS sequence"/>
</dbReference>
<gene>
    <name evidence="6" type="primary">vapC</name>
    <name evidence="8" type="ORF">LEP1GSC179_0169</name>
</gene>
<dbReference type="HAMAP" id="MF_00265">
    <property type="entry name" value="VapC_Nob1"/>
    <property type="match status" value="1"/>
</dbReference>
<feature type="domain" description="PIN" evidence="7">
    <location>
        <begin position="1"/>
        <end position="122"/>
    </location>
</feature>
<dbReference type="EMBL" id="AHON02000058">
    <property type="protein sequence ID" value="EKO33135.1"/>
    <property type="molecule type" value="Genomic_DNA"/>
</dbReference>
<proteinExistence type="inferred from homology"/>
<reference evidence="8" key="1">
    <citation type="submission" date="2012-10" db="EMBL/GenBank/DDBJ databases">
        <authorList>
            <person name="Harkins D.M."/>
            <person name="Durkin A.S."/>
            <person name="Brinkac L.M."/>
            <person name="Haft D.H."/>
            <person name="Selengut J.D."/>
            <person name="Sanka R."/>
            <person name="DePew J."/>
            <person name="Purushe J."/>
            <person name="Matthias M.A."/>
            <person name="Vinetz J.M."/>
            <person name="Sutton G.G."/>
            <person name="Nierman W.C."/>
            <person name="Fouts D.E."/>
        </authorList>
    </citation>
    <scope>NUCLEOTIDE SEQUENCE [LARGE SCALE GENOMIC DNA]</scope>
    <source>
        <strain evidence="8">MOR084</strain>
    </source>
</reference>
<evidence type="ECO:0000313" key="9">
    <source>
        <dbReference type="Proteomes" id="UP000006329"/>
    </source>
</evidence>
<dbReference type="GO" id="GO:0000287">
    <property type="term" value="F:magnesium ion binding"/>
    <property type="evidence" value="ECO:0007669"/>
    <property type="project" value="UniProtKB-UniRule"/>
</dbReference>
<comment type="similarity">
    <text evidence="6">Belongs to the PINc/VapC protein family.</text>
</comment>
<dbReference type="InterPro" id="IPR029060">
    <property type="entry name" value="PIN-like_dom_sf"/>
</dbReference>
<dbReference type="PANTHER" id="PTHR42740:SF1">
    <property type="entry name" value="RIBONUCLEASE VAPC3"/>
    <property type="match status" value="1"/>
</dbReference>
<dbReference type="RefSeq" id="WP_004471325.1">
    <property type="nucleotide sequence ID" value="NZ_AHON02000058.1"/>
</dbReference>
<comment type="function">
    <text evidence="6">Toxic component of a toxin-antitoxin (TA) system. An RNase.</text>
</comment>
<name>A0A0E2BDX3_9LEPT</name>
<feature type="binding site" evidence="6">
    <location>
        <position position="99"/>
    </location>
    <ligand>
        <name>Mg(2+)</name>
        <dbReference type="ChEBI" id="CHEBI:18420"/>
    </ligand>
</feature>
<accession>A0A0E2BDX3</accession>
<dbReference type="GO" id="GO:0004540">
    <property type="term" value="F:RNA nuclease activity"/>
    <property type="evidence" value="ECO:0007669"/>
    <property type="project" value="InterPro"/>
</dbReference>
<evidence type="ECO:0000256" key="2">
    <source>
        <dbReference type="ARBA" id="ARBA00022722"/>
    </source>
</evidence>
<dbReference type="InterPro" id="IPR002716">
    <property type="entry name" value="PIN_dom"/>
</dbReference>
<dbReference type="InterPro" id="IPR051749">
    <property type="entry name" value="PINc/VapC_TA_RNase"/>
</dbReference>
<protein>
    <recommendedName>
        <fullName evidence="6">Ribonuclease VapC</fullName>
        <shortName evidence="6">RNase VapC</shortName>
        <ecNumber evidence="6">3.1.-.-</ecNumber>
    </recommendedName>
    <alternativeName>
        <fullName evidence="6">Toxin VapC</fullName>
    </alternativeName>
</protein>
<sequence length="147" mass="17174">MKLLVDTSVWSEALRRKKKTLRSEETFLYHILQNEDDIFVTGIILQEILTGIKEPQIFSEIEEQFRYFNFISPTERDHIEAAKLRNSLSKKGIVLATIDALIAQIAITHNLILATYDNDFLRLSGNTKLKTLNFEEYKKSKRKRNID</sequence>
<keyword evidence="6" id="KW-0800">Toxin</keyword>
<dbReference type="EC" id="3.1.-.-" evidence="6"/>
<dbReference type="Gene3D" id="3.40.50.1010">
    <property type="entry name" value="5'-nuclease"/>
    <property type="match status" value="1"/>
</dbReference>
<comment type="cofactor">
    <cofactor evidence="6">
        <name>Mg(2+)</name>
        <dbReference type="ChEBI" id="CHEBI:18420"/>
    </cofactor>
</comment>
<keyword evidence="5 6" id="KW-0460">Magnesium</keyword>
<dbReference type="GO" id="GO:0090729">
    <property type="term" value="F:toxin activity"/>
    <property type="evidence" value="ECO:0007669"/>
    <property type="project" value="UniProtKB-KW"/>
</dbReference>
<evidence type="ECO:0000256" key="3">
    <source>
        <dbReference type="ARBA" id="ARBA00022723"/>
    </source>
</evidence>
<dbReference type="PANTHER" id="PTHR42740">
    <property type="entry name" value="RIBONUCLEASE VAPC3"/>
    <property type="match status" value="1"/>
</dbReference>
<evidence type="ECO:0000256" key="4">
    <source>
        <dbReference type="ARBA" id="ARBA00022801"/>
    </source>
</evidence>
<organism evidence="8 9">
    <name type="scientific">Leptospira santarosai str. MOR084</name>
    <dbReference type="NCBI Taxonomy" id="1049984"/>
    <lineage>
        <taxon>Bacteria</taxon>
        <taxon>Pseudomonadati</taxon>
        <taxon>Spirochaetota</taxon>
        <taxon>Spirochaetia</taxon>
        <taxon>Leptospirales</taxon>
        <taxon>Leptospiraceae</taxon>
        <taxon>Leptospira</taxon>
    </lineage>
</organism>
<dbReference type="InterPro" id="IPR022907">
    <property type="entry name" value="VapC_family"/>
</dbReference>
<keyword evidence="1 6" id="KW-1277">Toxin-antitoxin system</keyword>
<keyword evidence="2 6" id="KW-0540">Nuclease</keyword>
<evidence type="ECO:0000256" key="5">
    <source>
        <dbReference type="ARBA" id="ARBA00022842"/>
    </source>
</evidence>
<keyword evidence="4 6" id="KW-0378">Hydrolase</keyword>
<comment type="caution">
    <text evidence="8">The sequence shown here is derived from an EMBL/GenBank/DDBJ whole genome shotgun (WGS) entry which is preliminary data.</text>
</comment>
<feature type="binding site" evidence="6">
    <location>
        <position position="6"/>
    </location>
    <ligand>
        <name>Mg(2+)</name>
        <dbReference type="ChEBI" id="CHEBI:18420"/>
    </ligand>
</feature>
<evidence type="ECO:0000313" key="8">
    <source>
        <dbReference type="EMBL" id="EKO33135.1"/>
    </source>
</evidence>
<dbReference type="Pfam" id="PF01850">
    <property type="entry name" value="PIN"/>
    <property type="match status" value="1"/>
</dbReference>